<dbReference type="AlphaFoldDB" id="A0A6J7LDW5"/>
<accession>A0A6J7LDW5</accession>
<keyword evidence="6 7" id="KW-0472">Membrane</keyword>
<feature type="transmembrane region" description="Helical" evidence="7">
    <location>
        <begin position="121"/>
        <end position="138"/>
    </location>
</feature>
<protein>
    <submittedName>
        <fullName evidence="9">Unannotated protein</fullName>
    </submittedName>
</protein>
<evidence type="ECO:0000256" key="1">
    <source>
        <dbReference type="ARBA" id="ARBA00004651"/>
    </source>
</evidence>
<evidence type="ECO:0000256" key="6">
    <source>
        <dbReference type="ARBA" id="ARBA00023136"/>
    </source>
</evidence>
<dbReference type="InterPro" id="IPR035906">
    <property type="entry name" value="MetI-like_sf"/>
</dbReference>
<sequence length="256" mass="28608">MNSRLVRFLVGAWLPILLIWLWWTLSADSTNPYWPPLEQIWQRFLELWVFEQVPIHVLPSLRNLFIGLAIGVSAGILIGAHIGLSNLAARFIIPVVDFIRSIPSIALIPIFIVFFGLEGEMRIAVIAFATCFPVLLATNQGVRSTDPTLLDTVRALRFSPFQILWKVRLPAAGPQVFSGIQLSVLIGFIVMIGSEILGAGFGIGAFAKITADSFLIVDAWTSTILMGLLGYVIYLIFRAVERFVLRWYYAANKLEM</sequence>
<evidence type="ECO:0000256" key="2">
    <source>
        <dbReference type="ARBA" id="ARBA00022448"/>
    </source>
</evidence>
<feature type="transmembrane region" description="Helical" evidence="7">
    <location>
        <begin position="219"/>
        <end position="237"/>
    </location>
</feature>
<evidence type="ECO:0000259" key="8">
    <source>
        <dbReference type="PROSITE" id="PS50928"/>
    </source>
</evidence>
<dbReference type="PANTHER" id="PTHR30151:SF0">
    <property type="entry name" value="ABC TRANSPORTER PERMEASE PROTEIN MJ0413-RELATED"/>
    <property type="match status" value="1"/>
</dbReference>
<evidence type="ECO:0000256" key="7">
    <source>
        <dbReference type="SAM" id="Phobius"/>
    </source>
</evidence>
<dbReference type="InterPro" id="IPR000515">
    <property type="entry name" value="MetI-like"/>
</dbReference>
<dbReference type="PANTHER" id="PTHR30151">
    <property type="entry name" value="ALKANE SULFONATE ABC TRANSPORTER-RELATED, MEMBRANE SUBUNIT"/>
    <property type="match status" value="1"/>
</dbReference>
<dbReference type="Pfam" id="PF00528">
    <property type="entry name" value="BPD_transp_1"/>
    <property type="match status" value="1"/>
</dbReference>
<gene>
    <name evidence="9" type="ORF">UFOPK3772_02722</name>
</gene>
<evidence type="ECO:0000256" key="3">
    <source>
        <dbReference type="ARBA" id="ARBA00022475"/>
    </source>
</evidence>
<dbReference type="CDD" id="cd06261">
    <property type="entry name" value="TM_PBP2"/>
    <property type="match status" value="1"/>
</dbReference>
<keyword evidence="4 7" id="KW-0812">Transmembrane</keyword>
<feature type="transmembrane region" description="Helical" evidence="7">
    <location>
        <begin position="184"/>
        <end position="207"/>
    </location>
</feature>
<dbReference type="GO" id="GO:0005886">
    <property type="term" value="C:plasma membrane"/>
    <property type="evidence" value="ECO:0007669"/>
    <property type="project" value="UniProtKB-SubCell"/>
</dbReference>
<feature type="domain" description="ABC transmembrane type-1" evidence="8">
    <location>
        <begin position="53"/>
        <end position="241"/>
    </location>
</feature>
<dbReference type="SUPFAM" id="SSF161098">
    <property type="entry name" value="MetI-like"/>
    <property type="match status" value="1"/>
</dbReference>
<feature type="transmembrane region" description="Helical" evidence="7">
    <location>
        <begin position="64"/>
        <end position="84"/>
    </location>
</feature>
<comment type="subcellular location">
    <subcellularLocation>
        <location evidence="1">Cell membrane</location>
        <topology evidence="1">Multi-pass membrane protein</topology>
    </subcellularLocation>
</comment>
<proteinExistence type="predicted"/>
<evidence type="ECO:0000313" key="9">
    <source>
        <dbReference type="EMBL" id="CAB4965865.1"/>
    </source>
</evidence>
<keyword evidence="2" id="KW-0813">Transport</keyword>
<dbReference type="Gene3D" id="1.10.3720.10">
    <property type="entry name" value="MetI-like"/>
    <property type="match status" value="1"/>
</dbReference>
<reference evidence="9" key="1">
    <citation type="submission" date="2020-05" db="EMBL/GenBank/DDBJ databases">
        <authorList>
            <person name="Chiriac C."/>
            <person name="Salcher M."/>
            <person name="Ghai R."/>
            <person name="Kavagutti S V."/>
        </authorList>
    </citation>
    <scope>NUCLEOTIDE SEQUENCE</scope>
</reference>
<name>A0A6J7LDW5_9ZZZZ</name>
<feature type="transmembrane region" description="Helical" evidence="7">
    <location>
        <begin position="91"/>
        <end position="115"/>
    </location>
</feature>
<dbReference type="GO" id="GO:0055085">
    <property type="term" value="P:transmembrane transport"/>
    <property type="evidence" value="ECO:0007669"/>
    <property type="project" value="InterPro"/>
</dbReference>
<evidence type="ECO:0000256" key="5">
    <source>
        <dbReference type="ARBA" id="ARBA00022989"/>
    </source>
</evidence>
<keyword evidence="3" id="KW-1003">Cell membrane</keyword>
<keyword evidence="5 7" id="KW-1133">Transmembrane helix</keyword>
<dbReference type="EMBL" id="CAFBNE010000116">
    <property type="protein sequence ID" value="CAB4965865.1"/>
    <property type="molecule type" value="Genomic_DNA"/>
</dbReference>
<organism evidence="9">
    <name type="scientific">freshwater metagenome</name>
    <dbReference type="NCBI Taxonomy" id="449393"/>
    <lineage>
        <taxon>unclassified sequences</taxon>
        <taxon>metagenomes</taxon>
        <taxon>ecological metagenomes</taxon>
    </lineage>
</organism>
<dbReference type="PROSITE" id="PS50928">
    <property type="entry name" value="ABC_TM1"/>
    <property type="match status" value="1"/>
</dbReference>
<evidence type="ECO:0000256" key="4">
    <source>
        <dbReference type="ARBA" id="ARBA00022692"/>
    </source>
</evidence>